<comment type="cofactor">
    <cofactor evidence="1">
        <name>FAD</name>
        <dbReference type="ChEBI" id="CHEBI:57692"/>
    </cofactor>
</comment>
<dbReference type="PROSITE" id="PS00624">
    <property type="entry name" value="GMC_OXRED_2"/>
    <property type="match status" value="1"/>
</dbReference>
<evidence type="ECO:0000256" key="3">
    <source>
        <dbReference type="ARBA" id="ARBA00022630"/>
    </source>
</evidence>
<dbReference type="PANTHER" id="PTHR11552">
    <property type="entry name" value="GLUCOSE-METHANOL-CHOLINE GMC OXIDOREDUCTASE"/>
    <property type="match status" value="1"/>
</dbReference>
<dbReference type="EMBL" id="UINC01005257">
    <property type="protein sequence ID" value="SVA20150.1"/>
    <property type="molecule type" value="Genomic_DNA"/>
</dbReference>
<comment type="similarity">
    <text evidence="2">Belongs to the GMC oxidoreductase family.</text>
</comment>
<feature type="non-terminal residue" evidence="6">
    <location>
        <position position="1"/>
    </location>
</feature>
<name>A0A381TVY2_9ZZZZ</name>
<dbReference type="GO" id="GO:0016614">
    <property type="term" value="F:oxidoreductase activity, acting on CH-OH group of donors"/>
    <property type="evidence" value="ECO:0007669"/>
    <property type="project" value="InterPro"/>
</dbReference>
<dbReference type="InterPro" id="IPR012132">
    <property type="entry name" value="GMC_OxRdtase"/>
</dbReference>
<gene>
    <name evidence="6" type="ORF">METZ01_LOCUS73004</name>
</gene>
<dbReference type="SUPFAM" id="SSF51905">
    <property type="entry name" value="FAD/NAD(P)-binding domain"/>
    <property type="match status" value="1"/>
</dbReference>
<dbReference type="Pfam" id="PF05199">
    <property type="entry name" value="GMC_oxred_C"/>
    <property type="match status" value="1"/>
</dbReference>
<dbReference type="SUPFAM" id="SSF54373">
    <property type="entry name" value="FAD-linked reductases, C-terminal domain"/>
    <property type="match status" value="1"/>
</dbReference>
<dbReference type="PIRSF" id="PIRSF000137">
    <property type="entry name" value="Alcohol_oxidase"/>
    <property type="match status" value="1"/>
</dbReference>
<accession>A0A381TVY2</accession>
<evidence type="ECO:0000256" key="2">
    <source>
        <dbReference type="ARBA" id="ARBA00010790"/>
    </source>
</evidence>
<dbReference type="Gene3D" id="3.50.50.60">
    <property type="entry name" value="FAD/NAD(P)-binding domain"/>
    <property type="match status" value="1"/>
</dbReference>
<dbReference type="Gene3D" id="3.30.560.10">
    <property type="entry name" value="Glucose Oxidase, domain 3"/>
    <property type="match status" value="1"/>
</dbReference>
<evidence type="ECO:0000313" key="6">
    <source>
        <dbReference type="EMBL" id="SVA20150.1"/>
    </source>
</evidence>
<dbReference type="GO" id="GO:0050660">
    <property type="term" value="F:flavin adenine dinucleotide binding"/>
    <property type="evidence" value="ECO:0007669"/>
    <property type="project" value="InterPro"/>
</dbReference>
<evidence type="ECO:0000256" key="1">
    <source>
        <dbReference type="ARBA" id="ARBA00001974"/>
    </source>
</evidence>
<organism evidence="6">
    <name type="scientific">marine metagenome</name>
    <dbReference type="NCBI Taxonomy" id="408172"/>
    <lineage>
        <taxon>unclassified sequences</taxon>
        <taxon>metagenomes</taxon>
        <taxon>ecological metagenomes</taxon>
    </lineage>
</organism>
<feature type="domain" description="Glucose-methanol-choline oxidoreductase N-terminal" evidence="5">
    <location>
        <begin position="255"/>
        <end position="269"/>
    </location>
</feature>
<proteinExistence type="inferred from homology"/>
<dbReference type="InterPro" id="IPR007867">
    <property type="entry name" value="GMC_OxRtase_C"/>
</dbReference>
<dbReference type="InterPro" id="IPR036188">
    <property type="entry name" value="FAD/NAD-bd_sf"/>
</dbReference>
<dbReference type="PANTHER" id="PTHR11552:SF147">
    <property type="entry name" value="CHOLINE DEHYDROGENASE, MITOCHONDRIAL"/>
    <property type="match status" value="1"/>
</dbReference>
<protein>
    <recommendedName>
        <fullName evidence="5">Glucose-methanol-choline oxidoreductase N-terminal domain-containing protein</fullName>
    </recommendedName>
</protein>
<dbReference type="NCBIfam" id="NF002550">
    <property type="entry name" value="PRK02106.1"/>
    <property type="match status" value="1"/>
</dbReference>
<dbReference type="AlphaFoldDB" id="A0A381TVY2"/>
<keyword evidence="3" id="KW-0285">Flavoprotein</keyword>
<dbReference type="Pfam" id="PF00732">
    <property type="entry name" value="GMC_oxred_N"/>
    <property type="match status" value="1"/>
</dbReference>
<dbReference type="InterPro" id="IPR000172">
    <property type="entry name" value="GMC_OxRdtase_N"/>
</dbReference>
<reference evidence="6" key="1">
    <citation type="submission" date="2018-05" db="EMBL/GenBank/DDBJ databases">
        <authorList>
            <person name="Lanie J.A."/>
            <person name="Ng W.-L."/>
            <person name="Kazmierczak K.M."/>
            <person name="Andrzejewski T.M."/>
            <person name="Davidsen T.M."/>
            <person name="Wayne K.J."/>
            <person name="Tettelin H."/>
            <person name="Glass J.I."/>
            <person name="Rusch D."/>
            <person name="Podicherti R."/>
            <person name="Tsui H.-C.T."/>
            <person name="Winkler M.E."/>
        </authorList>
    </citation>
    <scope>NUCLEOTIDE SEQUENCE</scope>
</reference>
<keyword evidence="4" id="KW-0274">FAD</keyword>
<evidence type="ECO:0000259" key="5">
    <source>
        <dbReference type="PROSITE" id="PS00624"/>
    </source>
</evidence>
<evidence type="ECO:0000256" key="4">
    <source>
        <dbReference type="ARBA" id="ARBA00022827"/>
    </source>
</evidence>
<sequence>VQHYDYLIVGAGSAGCVLANRLSAQSNNTVAIFESGSDSNSWKINMPSALLYTMHDPKMNWKYYSEPEPYLNNRKIFCPRGKMIGGCSSHNGMVFVRGHAEDFNRWSRKELPTWDYRHVLPYFKKIETYQEKNNEYRGNDGPIQVSKSQINKKFPLFQKVLEAAKQAGHNISDDFNGYMQDGFGTFDVTIKNGVRFGAGRGYLNEAKKRKNVNIFIKSNVNKILFDNTKAIGIEVVINGKKKKIFANKEVIVSCGPINSPKLLQLSGIGDHEDLKKQGIKVIHHLPGVGKNLQDHLEIYIQHESKKPETLYGLFNNPFLKVYSGVQWFLFKKGLLSHSHLELGGFVKSHSKYKQPNIQFHFFPSLIYNHGLTNPDKHGFQFHASPNRPTSRGFVKLRSNNPNDNPKIQFNYLETEEDKQQMRDCVKIARDIFCQPTFKDYVGEELRPGKNVEYDEVLDEIIRNTSDTAYHPSCTNKMGTDKMAVVNEETKVHGISNLRVVDSSIMPDIVSGNINAATFMIGEKASDMILGKKEKPLDVETYN</sequence>